<comment type="caution">
    <text evidence="2">The sequence shown here is derived from an EMBL/GenBank/DDBJ whole genome shotgun (WGS) entry which is preliminary data.</text>
</comment>
<proteinExistence type="predicted"/>
<evidence type="ECO:0000313" key="3">
    <source>
        <dbReference type="Proteomes" id="UP001304243"/>
    </source>
</evidence>
<dbReference type="RefSeq" id="XP_064679384.1">
    <property type="nucleotide sequence ID" value="XM_064822784.1"/>
</dbReference>
<accession>A0AAN7D8D3</accession>
<keyword evidence="2" id="KW-0689">Ribosomal protein</keyword>
<evidence type="ECO:0000313" key="2">
    <source>
        <dbReference type="EMBL" id="KAK4512718.1"/>
    </source>
</evidence>
<dbReference type="Proteomes" id="UP001304243">
    <property type="component" value="Unassembled WGS sequence"/>
</dbReference>
<protein>
    <submittedName>
        <fullName evidence="2">40S ribosomal protein S6</fullName>
    </submittedName>
</protein>
<keyword evidence="2" id="KW-0687">Ribonucleoprotein</keyword>
<feature type="region of interest" description="Disordered" evidence="1">
    <location>
        <begin position="1"/>
        <end position="24"/>
    </location>
</feature>
<dbReference type="GeneID" id="89947126"/>
<gene>
    <name evidence="2" type="primary">RPS6_1</name>
    <name evidence="2" type="ORF">ATC70_003424</name>
</gene>
<dbReference type="EMBL" id="JASEJX010000021">
    <property type="protein sequence ID" value="KAK4512718.1"/>
    <property type="molecule type" value="Genomic_DNA"/>
</dbReference>
<name>A0AAN7D8D3_9FUNG</name>
<organism evidence="2 3">
    <name type="scientific">Mucor velutinosus</name>
    <dbReference type="NCBI Taxonomy" id="708070"/>
    <lineage>
        <taxon>Eukaryota</taxon>
        <taxon>Fungi</taxon>
        <taxon>Fungi incertae sedis</taxon>
        <taxon>Mucoromycota</taxon>
        <taxon>Mucoromycotina</taxon>
        <taxon>Mucoromycetes</taxon>
        <taxon>Mucorales</taxon>
        <taxon>Mucorineae</taxon>
        <taxon>Mucoraceae</taxon>
        <taxon>Mucor</taxon>
    </lineage>
</organism>
<dbReference type="GO" id="GO:0005840">
    <property type="term" value="C:ribosome"/>
    <property type="evidence" value="ECO:0007669"/>
    <property type="project" value="UniProtKB-KW"/>
</dbReference>
<reference evidence="2 3" key="1">
    <citation type="submission" date="2022-11" db="EMBL/GenBank/DDBJ databases">
        <title>Mucor velutinosus strain NIH1002 WGS.</title>
        <authorList>
            <person name="Subramanian P."/>
            <person name="Mullikin J.C."/>
            <person name="Segre J.A."/>
            <person name="Zelazny A.M."/>
        </authorList>
    </citation>
    <scope>NUCLEOTIDE SEQUENCE [LARGE SCALE GENOMIC DNA]</scope>
    <source>
        <strain evidence="2 3">NIH1002</strain>
    </source>
</reference>
<dbReference type="AlphaFoldDB" id="A0AAN7D8D3"/>
<evidence type="ECO:0000256" key="1">
    <source>
        <dbReference type="SAM" id="MobiDB-lite"/>
    </source>
</evidence>
<sequence>MTIEESGTDQSDAPLSTSSSDTSSVFAEMSIPNQQVVVVTGESNVKPAPKFHGSGFSVEEDPLQFLEDFKEAASWNN</sequence>
<keyword evidence="3" id="KW-1185">Reference proteome</keyword>